<reference evidence="2" key="1">
    <citation type="submission" date="2022-07" db="EMBL/GenBank/DDBJ databases">
        <title>Draft genome sequence of Zalerion maritima ATCC 34329, a (micro)plastics degrading marine fungus.</title>
        <authorList>
            <person name="Paco A."/>
            <person name="Goncalves M.F.M."/>
            <person name="Rocha-Santos T.A.P."/>
            <person name="Alves A."/>
        </authorList>
    </citation>
    <scope>NUCLEOTIDE SEQUENCE</scope>
    <source>
        <strain evidence="2">ATCC 34329</strain>
    </source>
</reference>
<accession>A0AAD5RF85</accession>
<gene>
    <name evidence="2" type="ORF">MKZ38_000061</name>
</gene>
<dbReference type="Pfam" id="PF13092">
    <property type="entry name" value="CENP-L"/>
    <property type="match status" value="1"/>
</dbReference>
<feature type="compositionally biased region" description="Low complexity" evidence="1">
    <location>
        <begin position="29"/>
        <end position="45"/>
    </location>
</feature>
<evidence type="ECO:0000313" key="3">
    <source>
        <dbReference type="Proteomes" id="UP001201980"/>
    </source>
</evidence>
<sequence length="484" mass="52999">MPRPRKRGGGLSKATAQNSKAEEEEVTQRPRAAAARGSASPAQSPSPAPEFNLPTNPPPRFFDTSFTTHRISPLYTGNSPLDHTRLEAIALRLRDALVGDVVRGVHLANSSDISWLSRHGPLERVEIDWVGVEDMLRVLGDDDSDLGGNSNHDTRKGLHLSLKYERASYAAILLPALYADVEEAGGSGPEAMDWTSMGPLASAGKKAREKLDGQPAPKFLNLPLLLLRMPGPLKITIFGFLQTVFDVRVSPLRMGTRTLVRLLESWIRESGANEETGKMGSKDVVMTLGFGLPRNDPVSTDGDEMEGIEYECGEQNKHETSEPAKPGLRTLDIFVPAKELPRWCGLGQDPVTKRVSHWTGDSISRQKLADGKEEEGWGWRASTNSGKPHFTEALAVYLDENLALDLFHPLVRVTKIACGGFVLTEERLKVFTPPASRPGPSRDGSGESELDVPDGVYRPVWSFMAELTQHACGKKIESGLFRKP</sequence>
<dbReference type="AlphaFoldDB" id="A0AAD5RF85"/>
<proteinExistence type="predicted"/>
<evidence type="ECO:0000313" key="2">
    <source>
        <dbReference type="EMBL" id="KAJ2891699.1"/>
    </source>
</evidence>
<dbReference type="Proteomes" id="UP001201980">
    <property type="component" value="Unassembled WGS sequence"/>
</dbReference>
<name>A0AAD5RF85_9PEZI</name>
<comment type="caution">
    <text evidence="2">The sequence shown here is derived from an EMBL/GenBank/DDBJ whole genome shotgun (WGS) entry which is preliminary data.</text>
</comment>
<feature type="region of interest" description="Disordered" evidence="1">
    <location>
        <begin position="1"/>
        <end position="65"/>
    </location>
</feature>
<dbReference type="EMBL" id="JAKWBI020001012">
    <property type="protein sequence ID" value="KAJ2891699.1"/>
    <property type="molecule type" value="Genomic_DNA"/>
</dbReference>
<organism evidence="2 3">
    <name type="scientific">Zalerion maritima</name>
    <dbReference type="NCBI Taxonomy" id="339359"/>
    <lineage>
        <taxon>Eukaryota</taxon>
        <taxon>Fungi</taxon>
        <taxon>Dikarya</taxon>
        <taxon>Ascomycota</taxon>
        <taxon>Pezizomycotina</taxon>
        <taxon>Sordariomycetes</taxon>
        <taxon>Lulworthiomycetidae</taxon>
        <taxon>Lulworthiales</taxon>
        <taxon>Lulworthiaceae</taxon>
        <taxon>Zalerion</taxon>
    </lineage>
</organism>
<protein>
    <recommendedName>
        <fullName evidence="4">Siroheme synthase</fullName>
    </recommendedName>
</protein>
<keyword evidence="3" id="KW-1185">Reference proteome</keyword>
<evidence type="ECO:0000256" key="1">
    <source>
        <dbReference type="SAM" id="MobiDB-lite"/>
    </source>
</evidence>
<evidence type="ECO:0008006" key="4">
    <source>
        <dbReference type="Google" id="ProtNLM"/>
    </source>
</evidence>
<dbReference type="InterPro" id="IPR025204">
    <property type="entry name" value="CENP-L"/>
</dbReference>